<comment type="pathway">
    <text evidence="3">Cofactor biosynthesis; coenzyme A biosynthesis; CoA from (R)-pantothenate: step 5/5.</text>
</comment>
<dbReference type="CDD" id="cd02022">
    <property type="entry name" value="DPCK"/>
    <property type="match status" value="1"/>
</dbReference>
<gene>
    <name evidence="3" type="primary">coaE</name>
    <name evidence="5" type="ORF">EI42_02000</name>
</gene>
<dbReference type="EMBL" id="QKUF01000005">
    <property type="protein sequence ID" value="PZW31975.1"/>
    <property type="molecule type" value="Genomic_DNA"/>
</dbReference>
<dbReference type="GO" id="GO:0005737">
    <property type="term" value="C:cytoplasm"/>
    <property type="evidence" value="ECO:0007669"/>
    <property type="project" value="UniProtKB-SubCell"/>
</dbReference>
<keyword evidence="3" id="KW-0963">Cytoplasm</keyword>
<reference evidence="5 6" key="1">
    <citation type="submission" date="2018-06" db="EMBL/GenBank/DDBJ databases">
        <title>Genomic Encyclopedia of Archaeal and Bacterial Type Strains, Phase II (KMG-II): from individual species to whole genera.</title>
        <authorList>
            <person name="Goeker M."/>
        </authorList>
    </citation>
    <scope>NUCLEOTIDE SEQUENCE [LARGE SCALE GENOMIC DNA]</scope>
    <source>
        <strain evidence="5 6">ATCC BAA-1881</strain>
    </source>
</reference>
<evidence type="ECO:0000256" key="2">
    <source>
        <dbReference type="ARBA" id="ARBA00022840"/>
    </source>
</evidence>
<dbReference type="EC" id="2.7.1.24" evidence="3 4"/>
<keyword evidence="3" id="KW-0173">Coenzyme A biosynthesis</keyword>
<keyword evidence="3 5" id="KW-0418">Kinase</keyword>
<evidence type="ECO:0000256" key="1">
    <source>
        <dbReference type="ARBA" id="ARBA00022741"/>
    </source>
</evidence>
<dbReference type="InterPro" id="IPR027417">
    <property type="entry name" value="P-loop_NTPase"/>
</dbReference>
<dbReference type="OrthoDB" id="9812943at2"/>
<dbReference type="UniPathway" id="UPA00241">
    <property type="reaction ID" value="UER00356"/>
</dbReference>
<dbReference type="InterPro" id="IPR001977">
    <property type="entry name" value="Depp_CoAkinase"/>
</dbReference>
<dbReference type="PANTHER" id="PTHR10695">
    <property type="entry name" value="DEPHOSPHO-COA KINASE-RELATED"/>
    <property type="match status" value="1"/>
</dbReference>
<evidence type="ECO:0000256" key="4">
    <source>
        <dbReference type="NCBIfam" id="TIGR00152"/>
    </source>
</evidence>
<protein>
    <recommendedName>
        <fullName evidence="3 4">Dephospho-CoA kinase</fullName>
        <ecNumber evidence="3 4">2.7.1.24</ecNumber>
    </recommendedName>
    <alternativeName>
        <fullName evidence="3">Dephosphocoenzyme A kinase</fullName>
    </alternativeName>
</protein>
<feature type="binding site" evidence="3">
    <location>
        <begin position="12"/>
        <end position="17"/>
    </location>
    <ligand>
        <name>ATP</name>
        <dbReference type="ChEBI" id="CHEBI:30616"/>
    </ligand>
</feature>
<dbReference type="RefSeq" id="WP_111321382.1">
    <property type="nucleotide sequence ID" value="NZ_BIFX01000001.1"/>
</dbReference>
<dbReference type="Pfam" id="PF01121">
    <property type="entry name" value="CoaE"/>
    <property type="match status" value="1"/>
</dbReference>
<organism evidence="5 6">
    <name type="scientific">Thermosporothrix hazakensis</name>
    <dbReference type="NCBI Taxonomy" id="644383"/>
    <lineage>
        <taxon>Bacteria</taxon>
        <taxon>Bacillati</taxon>
        <taxon>Chloroflexota</taxon>
        <taxon>Ktedonobacteria</taxon>
        <taxon>Ktedonobacterales</taxon>
        <taxon>Thermosporotrichaceae</taxon>
        <taxon>Thermosporothrix</taxon>
    </lineage>
</organism>
<dbReference type="GO" id="GO:0005524">
    <property type="term" value="F:ATP binding"/>
    <property type="evidence" value="ECO:0007669"/>
    <property type="project" value="UniProtKB-UniRule"/>
</dbReference>
<dbReference type="PROSITE" id="PS51219">
    <property type="entry name" value="DPCK"/>
    <property type="match status" value="1"/>
</dbReference>
<evidence type="ECO:0000256" key="3">
    <source>
        <dbReference type="HAMAP-Rule" id="MF_00376"/>
    </source>
</evidence>
<keyword evidence="1 3" id="KW-0547">Nucleotide-binding</keyword>
<dbReference type="GO" id="GO:0004140">
    <property type="term" value="F:dephospho-CoA kinase activity"/>
    <property type="evidence" value="ECO:0007669"/>
    <property type="project" value="UniProtKB-UniRule"/>
</dbReference>
<keyword evidence="6" id="KW-1185">Reference proteome</keyword>
<dbReference type="Gene3D" id="3.40.50.300">
    <property type="entry name" value="P-loop containing nucleotide triphosphate hydrolases"/>
    <property type="match status" value="1"/>
</dbReference>
<dbReference type="HAMAP" id="MF_00376">
    <property type="entry name" value="Dephospho_CoA_kinase"/>
    <property type="match status" value="1"/>
</dbReference>
<comment type="subcellular location">
    <subcellularLocation>
        <location evidence="3">Cytoplasm</location>
    </subcellularLocation>
</comment>
<evidence type="ECO:0000313" key="6">
    <source>
        <dbReference type="Proteomes" id="UP000248806"/>
    </source>
</evidence>
<evidence type="ECO:0000313" key="5">
    <source>
        <dbReference type="EMBL" id="PZW31975.1"/>
    </source>
</evidence>
<comment type="function">
    <text evidence="3">Catalyzes the phosphorylation of the 3'-hydroxyl group of dephosphocoenzyme A to form coenzyme A.</text>
</comment>
<dbReference type="AlphaFoldDB" id="A0A326U8R5"/>
<comment type="similarity">
    <text evidence="3">Belongs to the CoaE family.</text>
</comment>
<comment type="caution">
    <text evidence="5">The sequence shown here is derived from an EMBL/GenBank/DDBJ whole genome shotgun (WGS) entry which is preliminary data.</text>
</comment>
<keyword evidence="2 3" id="KW-0067">ATP-binding</keyword>
<comment type="catalytic activity">
    <reaction evidence="3">
        <text>3'-dephospho-CoA + ATP = ADP + CoA + H(+)</text>
        <dbReference type="Rhea" id="RHEA:18245"/>
        <dbReference type="ChEBI" id="CHEBI:15378"/>
        <dbReference type="ChEBI" id="CHEBI:30616"/>
        <dbReference type="ChEBI" id="CHEBI:57287"/>
        <dbReference type="ChEBI" id="CHEBI:57328"/>
        <dbReference type="ChEBI" id="CHEBI:456216"/>
        <dbReference type="EC" id="2.7.1.24"/>
    </reaction>
</comment>
<proteinExistence type="inferred from homology"/>
<name>A0A326U8R5_THEHA</name>
<dbReference type="GO" id="GO:0015937">
    <property type="term" value="P:coenzyme A biosynthetic process"/>
    <property type="evidence" value="ECO:0007669"/>
    <property type="project" value="UniProtKB-UniRule"/>
</dbReference>
<accession>A0A326U8R5</accession>
<dbReference type="SUPFAM" id="SSF52540">
    <property type="entry name" value="P-loop containing nucleoside triphosphate hydrolases"/>
    <property type="match status" value="1"/>
</dbReference>
<dbReference type="NCBIfam" id="TIGR00152">
    <property type="entry name" value="dephospho-CoA kinase"/>
    <property type="match status" value="1"/>
</dbReference>
<keyword evidence="3" id="KW-0808">Transferase</keyword>
<sequence>MPRTLGLTGNIACGKTAVGKMLLELGAERYIDADALVHQLYTAGQPVTHAIASAFGHDFLATDGSVDRKKLGNLVFQDAQALQQLERIVHPAVTEALRLELAQVSPSGIAIIDAVKLLEGESGRFCQSKWLVLCSQEQQLQRLQLRSNLSAADALVRINAQTPATLKIPLVDEVIDNSGSLDNTRQQVITAFRRFCEKFPA</sequence>
<dbReference type="Proteomes" id="UP000248806">
    <property type="component" value="Unassembled WGS sequence"/>
</dbReference>
<dbReference type="PANTHER" id="PTHR10695:SF46">
    <property type="entry name" value="BIFUNCTIONAL COENZYME A SYNTHASE-RELATED"/>
    <property type="match status" value="1"/>
</dbReference>